<name>A0A1H7S087_9GAMM</name>
<evidence type="ECO:0000313" key="1">
    <source>
        <dbReference type="EMBL" id="SEL65875.1"/>
    </source>
</evidence>
<dbReference type="OrthoDB" id="9792653at2"/>
<dbReference type="SMART" id="SM00671">
    <property type="entry name" value="SEL1"/>
    <property type="match status" value="2"/>
</dbReference>
<dbReference type="InterPro" id="IPR006597">
    <property type="entry name" value="Sel1-like"/>
</dbReference>
<reference evidence="2" key="1">
    <citation type="submission" date="2016-10" db="EMBL/GenBank/DDBJ databases">
        <authorList>
            <person name="Varghese N."/>
            <person name="Submissions S."/>
        </authorList>
    </citation>
    <scope>NUCLEOTIDE SEQUENCE [LARGE SCALE GENOMIC DNA]</scope>
    <source>
        <strain evidence="2">DSM 241</strain>
    </source>
</reference>
<dbReference type="AlphaFoldDB" id="A0A1H7S087"/>
<dbReference type="PANTHER" id="PTHR11102:SF160">
    <property type="entry name" value="ERAD-ASSOCIATED E3 UBIQUITIN-PROTEIN LIGASE COMPONENT HRD3"/>
    <property type="match status" value="1"/>
</dbReference>
<accession>A0A1H7S087</accession>
<proteinExistence type="predicted"/>
<dbReference type="Pfam" id="PF08238">
    <property type="entry name" value="Sel1"/>
    <property type="match status" value="2"/>
</dbReference>
<dbReference type="RefSeq" id="WP_143050516.1">
    <property type="nucleotide sequence ID" value="NZ_FOAA01000037.1"/>
</dbReference>
<dbReference type="SUPFAM" id="SSF81901">
    <property type="entry name" value="HCP-like"/>
    <property type="match status" value="1"/>
</dbReference>
<evidence type="ECO:0000313" key="2">
    <source>
        <dbReference type="Proteomes" id="UP000199256"/>
    </source>
</evidence>
<dbReference type="STRING" id="1396821.SAMN05444515_1372"/>
<dbReference type="InterPro" id="IPR011990">
    <property type="entry name" value="TPR-like_helical_dom_sf"/>
</dbReference>
<organism evidence="1 2">
    <name type="scientific">Ectothiorhodospira marina</name>
    <dbReference type="NCBI Taxonomy" id="1396821"/>
    <lineage>
        <taxon>Bacteria</taxon>
        <taxon>Pseudomonadati</taxon>
        <taxon>Pseudomonadota</taxon>
        <taxon>Gammaproteobacteria</taxon>
        <taxon>Chromatiales</taxon>
        <taxon>Ectothiorhodospiraceae</taxon>
        <taxon>Ectothiorhodospira</taxon>
    </lineage>
</organism>
<keyword evidence="2" id="KW-1185">Reference proteome</keyword>
<dbReference type="Gene3D" id="1.25.40.10">
    <property type="entry name" value="Tetratricopeptide repeat domain"/>
    <property type="match status" value="1"/>
</dbReference>
<dbReference type="InterPro" id="IPR050767">
    <property type="entry name" value="Sel1_AlgK"/>
</dbReference>
<dbReference type="EMBL" id="FOAA01000037">
    <property type="protein sequence ID" value="SEL65875.1"/>
    <property type="molecule type" value="Genomic_DNA"/>
</dbReference>
<gene>
    <name evidence="1" type="ORF">SAMN05444515_1372</name>
</gene>
<dbReference type="Proteomes" id="UP000199256">
    <property type="component" value="Unassembled WGS sequence"/>
</dbReference>
<protein>
    <submittedName>
        <fullName evidence="1">Sel1 repeat-containing protein</fullName>
    </submittedName>
</protein>
<sequence>MDLTHWADIGEPMAQGELGLMLLQAGQPERAIHWLEQAAKREDPDAMHWLGRCYICGEGVEADESLGLSWITRAAARGHLISQRQVAELGV</sequence>
<dbReference type="PANTHER" id="PTHR11102">
    <property type="entry name" value="SEL-1-LIKE PROTEIN"/>
    <property type="match status" value="1"/>
</dbReference>